<sequence length="178" mass="20394">MLEFPAYMTQYPSSTKTIPTLFLLPSQWPQPHNDELLLALEESDFEDKCNEIRKMNNNLIVIGKTTNENDKEDFDNEADDDDVDNAEEFEGMTKLKFKPTYNPYTQLMDAHITDSDWETSSDSSSSEDQEDADFRYGGQAWSILSSLEESIGRIDDFFSFERAFVHRDVVCSLSDPSG</sequence>
<dbReference type="GO" id="GO:0090266">
    <property type="term" value="P:regulation of mitotic cell cycle spindle assembly checkpoint"/>
    <property type="evidence" value="ECO:0007669"/>
    <property type="project" value="InterPro"/>
</dbReference>
<protein>
    <submittedName>
        <fullName evidence="1">Uncharacterized protein</fullName>
    </submittedName>
</protein>
<dbReference type="Proteomes" id="UP001359559">
    <property type="component" value="Unassembled WGS sequence"/>
</dbReference>
<dbReference type="EMBL" id="JAYKXN010000003">
    <property type="protein sequence ID" value="KAK7300867.1"/>
    <property type="molecule type" value="Genomic_DNA"/>
</dbReference>
<evidence type="ECO:0000313" key="1">
    <source>
        <dbReference type="EMBL" id="KAK7300867.1"/>
    </source>
</evidence>
<dbReference type="Pfam" id="PF15243">
    <property type="entry name" value="ANAPC15"/>
    <property type="match status" value="1"/>
</dbReference>
<dbReference type="AlphaFoldDB" id="A0AAN9JKK7"/>
<name>A0AAN9JKK7_CLITE</name>
<keyword evidence="2" id="KW-1185">Reference proteome</keyword>
<accession>A0AAN9JKK7</accession>
<dbReference type="PANTHER" id="PTHR37771:SF2">
    <property type="entry name" value="OS02G0593400 PROTEIN"/>
    <property type="match status" value="1"/>
</dbReference>
<reference evidence="1 2" key="1">
    <citation type="submission" date="2024-01" db="EMBL/GenBank/DDBJ databases">
        <title>The genomes of 5 underutilized Papilionoideae crops provide insights into root nodulation and disease resistance.</title>
        <authorList>
            <person name="Yuan L."/>
        </authorList>
    </citation>
    <scope>NUCLEOTIDE SEQUENCE [LARGE SCALE GENOMIC DNA]</scope>
    <source>
        <strain evidence="1">LY-2023</strain>
        <tissue evidence="1">Leaf</tissue>
    </source>
</reference>
<organism evidence="1 2">
    <name type="scientific">Clitoria ternatea</name>
    <name type="common">Butterfly pea</name>
    <dbReference type="NCBI Taxonomy" id="43366"/>
    <lineage>
        <taxon>Eukaryota</taxon>
        <taxon>Viridiplantae</taxon>
        <taxon>Streptophyta</taxon>
        <taxon>Embryophyta</taxon>
        <taxon>Tracheophyta</taxon>
        <taxon>Spermatophyta</taxon>
        <taxon>Magnoliopsida</taxon>
        <taxon>eudicotyledons</taxon>
        <taxon>Gunneridae</taxon>
        <taxon>Pentapetalae</taxon>
        <taxon>rosids</taxon>
        <taxon>fabids</taxon>
        <taxon>Fabales</taxon>
        <taxon>Fabaceae</taxon>
        <taxon>Papilionoideae</taxon>
        <taxon>50 kb inversion clade</taxon>
        <taxon>NPAAA clade</taxon>
        <taxon>indigoferoid/millettioid clade</taxon>
        <taxon>Phaseoleae</taxon>
        <taxon>Clitoria</taxon>
    </lineage>
</organism>
<evidence type="ECO:0000313" key="2">
    <source>
        <dbReference type="Proteomes" id="UP001359559"/>
    </source>
</evidence>
<comment type="caution">
    <text evidence="1">The sequence shown here is derived from an EMBL/GenBank/DDBJ whole genome shotgun (WGS) entry which is preliminary data.</text>
</comment>
<dbReference type="PANTHER" id="PTHR37771">
    <property type="entry name" value="OS02G0593400 PROTEIN"/>
    <property type="match status" value="1"/>
</dbReference>
<proteinExistence type="predicted"/>
<dbReference type="GO" id="GO:0005680">
    <property type="term" value="C:anaphase-promoting complex"/>
    <property type="evidence" value="ECO:0007669"/>
    <property type="project" value="InterPro"/>
</dbReference>
<gene>
    <name evidence="1" type="ORF">RJT34_11718</name>
</gene>
<dbReference type="InterPro" id="IPR026182">
    <property type="entry name" value="ANAPC15"/>
</dbReference>